<accession>A0A317VB64</accession>
<feature type="region of interest" description="Disordered" evidence="1">
    <location>
        <begin position="1"/>
        <end position="43"/>
    </location>
</feature>
<evidence type="ECO:0008006" key="4">
    <source>
        <dbReference type="Google" id="ProtNLM"/>
    </source>
</evidence>
<comment type="caution">
    <text evidence="2">The sequence shown here is derived from an EMBL/GenBank/DDBJ whole genome shotgun (WGS) entry which is preliminary data.</text>
</comment>
<feature type="compositionally biased region" description="Acidic residues" evidence="1">
    <location>
        <begin position="8"/>
        <end position="17"/>
    </location>
</feature>
<evidence type="ECO:0000313" key="3">
    <source>
        <dbReference type="Proteomes" id="UP000247233"/>
    </source>
</evidence>
<dbReference type="RefSeq" id="XP_025395782.1">
    <property type="nucleotide sequence ID" value="XM_025544079.1"/>
</dbReference>
<protein>
    <recommendedName>
        <fullName evidence="4">Histone chaperone domain-containing protein</fullName>
    </recommendedName>
</protein>
<proteinExistence type="predicted"/>
<gene>
    <name evidence="2" type="ORF">BO70DRAFT_365481</name>
</gene>
<keyword evidence="3" id="KW-1185">Reference proteome</keyword>
<name>A0A317VB64_9EURO</name>
<dbReference type="AlphaFoldDB" id="A0A317VB64"/>
<dbReference type="OrthoDB" id="4357148at2759"/>
<dbReference type="GeneID" id="37066316"/>
<dbReference type="EMBL" id="MSFL01000031">
    <property type="protein sequence ID" value="PWY70182.1"/>
    <property type="molecule type" value="Genomic_DNA"/>
</dbReference>
<evidence type="ECO:0000256" key="1">
    <source>
        <dbReference type="SAM" id="MobiDB-lite"/>
    </source>
</evidence>
<organism evidence="2 3">
    <name type="scientific">Aspergillus heteromorphus CBS 117.55</name>
    <dbReference type="NCBI Taxonomy" id="1448321"/>
    <lineage>
        <taxon>Eukaryota</taxon>
        <taxon>Fungi</taxon>
        <taxon>Dikarya</taxon>
        <taxon>Ascomycota</taxon>
        <taxon>Pezizomycotina</taxon>
        <taxon>Eurotiomycetes</taxon>
        <taxon>Eurotiomycetidae</taxon>
        <taxon>Eurotiales</taxon>
        <taxon>Aspergillaceae</taxon>
        <taxon>Aspergillus</taxon>
        <taxon>Aspergillus subgen. Circumdati</taxon>
    </lineage>
</organism>
<reference evidence="2 3" key="1">
    <citation type="submission" date="2016-12" db="EMBL/GenBank/DDBJ databases">
        <title>The genomes of Aspergillus section Nigri reveals drivers in fungal speciation.</title>
        <authorList>
            <consortium name="DOE Joint Genome Institute"/>
            <person name="Vesth T.C."/>
            <person name="Nybo J."/>
            <person name="Theobald S."/>
            <person name="Brandl J."/>
            <person name="Frisvad J.C."/>
            <person name="Nielsen K.F."/>
            <person name="Lyhne E.K."/>
            <person name="Kogle M.E."/>
            <person name="Kuo A."/>
            <person name="Riley R."/>
            <person name="Clum A."/>
            <person name="Nolan M."/>
            <person name="Lipzen A."/>
            <person name="Salamov A."/>
            <person name="Henrissat B."/>
            <person name="Wiebenga A."/>
            <person name="De Vries R.P."/>
            <person name="Grigoriev I.V."/>
            <person name="Mortensen U.H."/>
            <person name="Andersen M.R."/>
            <person name="Baker S.E."/>
        </authorList>
    </citation>
    <scope>NUCLEOTIDE SEQUENCE [LARGE SCALE GENOMIC DNA]</scope>
    <source>
        <strain evidence="2 3">CBS 117.55</strain>
    </source>
</reference>
<dbReference type="Proteomes" id="UP000247233">
    <property type="component" value="Unassembled WGS sequence"/>
</dbReference>
<evidence type="ECO:0000313" key="2">
    <source>
        <dbReference type="EMBL" id="PWY70182.1"/>
    </source>
</evidence>
<dbReference type="VEuPathDB" id="FungiDB:BO70DRAFT_365481"/>
<feature type="compositionally biased region" description="Acidic residues" evidence="1">
    <location>
        <begin position="98"/>
        <end position="107"/>
    </location>
</feature>
<sequence>MSNRYEREAEDAFEDQNDPSPLSGAFRDSTYARETQPSLRDQIPLQGDEDVIEDPMQPLFSNTDQRLAQDEDEAIDQSNAISGRTRGAKPQARNQYDEGPDEDDLPDDVLYGNTGVSL</sequence>
<feature type="region of interest" description="Disordered" evidence="1">
    <location>
        <begin position="77"/>
        <end position="118"/>
    </location>
</feature>